<evidence type="ECO:0000259" key="1">
    <source>
        <dbReference type="Pfam" id="PF07727"/>
    </source>
</evidence>
<protein>
    <recommendedName>
        <fullName evidence="1">Reverse transcriptase Ty1/copia-type domain-containing protein</fullName>
    </recommendedName>
</protein>
<dbReference type="Proteomes" id="UP001289374">
    <property type="component" value="Unassembled WGS sequence"/>
</dbReference>
<dbReference type="Pfam" id="PF07727">
    <property type="entry name" value="RVT_2"/>
    <property type="match status" value="1"/>
</dbReference>
<dbReference type="EMBL" id="JACGWL010000013">
    <property type="protein sequence ID" value="KAK4389847.1"/>
    <property type="molecule type" value="Genomic_DNA"/>
</dbReference>
<evidence type="ECO:0000313" key="3">
    <source>
        <dbReference type="Proteomes" id="UP001289374"/>
    </source>
</evidence>
<accession>A0AAE1WAQ7</accession>
<gene>
    <name evidence="2" type="ORF">Sango_2321700</name>
</gene>
<evidence type="ECO:0000313" key="2">
    <source>
        <dbReference type="EMBL" id="KAK4389847.1"/>
    </source>
</evidence>
<sequence>MMQYHLNLPFPLMVFQSSVNQLENLDHLRDPPKGVRTARCKWVYKRKLGANGEVIAFKARLVDKVYTQQPEVDFEETYSSITMAKSIWILLAIAAWYDYETWQMDVKIAFLNGYIEKEIFIDQPEGFTSVREEQKVYRL</sequence>
<reference evidence="2" key="2">
    <citation type="journal article" date="2024" name="Plant">
        <title>Genomic evolution and insights into agronomic trait innovations of Sesamum species.</title>
        <authorList>
            <person name="Miao H."/>
            <person name="Wang L."/>
            <person name="Qu L."/>
            <person name="Liu H."/>
            <person name="Sun Y."/>
            <person name="Le M."/>
            <person name="Wang Q."/>
            <person name="Wei S."/>
            <person name="Zheng Y."/>
            <person name="Lin W."/>
            <person name="Duan Y."/>
            <person name="Cao H."/>
            <person name="Xiong S."/>
            <person name="Wang X."/>
            <person name="Wei L."/>
            <person name="Li C."/>
            <person name="Ma Q."/>
            <person name="Ju M."/>
            <person name="Zhao R."/>
            <person name="Li G."/>
            <person name="Mu C."/>
            <person name="Tian Q."/>
            <person name="Mei H."/>
            <person name="Zhang T."/>
            <person name="Gao T."/>
            <person name="Zhang H."/>
        </authorList>
    </citation>
    <scope>NUCLEOTIDE SEQUENCE</scope>
    <source>
        <strain evidence="2">K16</strain>
    </source>
</reference>
<name>A0AAE1WAQ7_9LAMI</name>
<dbReference type="AlphaFoldDB" id="A0AAE1WAQ7"/>
<reference evidence="2" key="1">
    <citation type="submission" date="2020-06" db="EMBL/GenBank/DDBJ databases">
        <authorList>
            <person name="Li T."/>
            <person name="Hu X."/>
            <person name="Zhang T."/>
            <person name="Song X."/>
            <person name="Zhang H."/>
            <person name="Dai N."/>
            <person name="Sheng W."/>
            <person name="Hou X."/>
            <person name="Wei L."/>
        </authorList>
    </citation>
    <scope>NUCLEOTIDE SEQUENCE</scope>
    <source>
        <strain evidence="2">K16</strain>
        <tissue evidence="2">Leaf</tissue>
    </source>
</reference>
<proteinExistence type="predicted"/>
<dbReference type="InterPro" id="IPR013103">
    <property type="entry name" value="RVT_2"/>
</dbReference>
<feature type="domain" description="Reverse transcriptase Ty1/copia-type" evidence="1">
    <location>
        <begin position="28"/>
        <end position="139"/>
    </location>
</feature>
<keyword evidence="3" id="KW-1185">Reference proteome</keyword>
<comment type="caution">
    <text evidence="2">The sequence shown here is derived from an EMBL/GenBank/DDBJ whole genome shotgun (WGS) entry which is preliminary data.</text>
</comment>
<organism evidence="2 3">
    <name type="scientific">Sesamum angolense</name>
    <dbReference type="NCBI Taxonomy" id="2727404"/>
    <lineage>
        <taxon>Eukaryota</taxon>
        <taxon>Viridiplantae</taxon>
        <taxon>Streptophyta</taxon>
        <taxon>Embryophyta</taxon>
        <taxon>Tracheophyta</taxon>
        <taxon>Spermatophyta</taxon>
        <taxon>Magnoliopsida</taxon>
        <taxon>eudicotyledons</taxon>
        <taxon>Gunneridae</taxon>
        <taxon>Pentapetalae</taxon>
        <taxon>asterids</taxon>
        <taxon>lamiids</taxon>
        <taxon>Lamiales</taxon>
        <taxon>Pedaliaceae</taxon>
        <taxon>Sesamum</taxon>
    </lineage>
</organism>